<dbReference type="EMBL" id="CP165627">
    <property type="protein sequence ID" value="XDV01005.1"/>
    <property type="molecule type" value="Genomic_DNA"/>
</dbReference>
<protein>
    <submittedName>
        <fullName evidence="3">Helix-turn-helix domain-containing protein</fullName>
    </submittedName>
</protein>
<dbReference type="GO" id="GO:0003677">
    <property type="term" value="F:DNA binding"/>
    <property type="evidence" value="ECO:0007669"/>
    <property type="project" value="UniProtKB-KW"/>
</dbReference>
<dbReference type="PANTHER" id="PTHR46797">
    <property type="entry name" value="HTH-TYPE TRANSCRIPTIONAL REGULATOR"/>
    <property type="match status" value="1"/>
</dbReference>
<proteinExistence type="predicted"/>
<dbReference type="SMART" id="SM00530">
    <property type="entry name" value="HTH_XRE"/>
    <property type="match status" value="1"/>
</dbReference>
<feature type="domain" description="HTH cro/C1-type" evidence="2">
    <location>
        <begin position="23"/>
        <end position="78"/>
    </location>
</feature>
<dbReference type="InterPro" id="IPR010982">
    <property type="entry name" value="Lambda_DNA-bd_dom_sf"/>
</dbReference>
<dbReference type="GO" id="GO:0003700">
    <property type="term" value="F:DNA-binding transcription factor activity"/>
    <property type="evidence" value="ECO:0007669"/>
    <property type="project" value="TreeGrafter"/>
</dbReference>
<gene>
    <name evidence="3" type="ORF">AB3G32_11780</name>
</gene>
<accession>A0AB39WHB7</accession>
<dbReference type="CDD" id="cd00093">
    <property type="entry name" value="HTH_XRE"/>
    <property type="match status" value="1"/>
</dbReference>
<name>A0AB39WHB7_9FLAO</name>
<organism evidence="3">
    <name type="scientific">Flavobacterium sp. WC2429</name>
    <dbReference type="NCBI Taxonomy" id="3234140"/>
    <lineage>
        <taxon>Bacteria</taxon>
        <taxon>Pseudomonadati</taxon>
        <taxon>Bacteroidota</taxon>
        <taxon>Flavobacteriia</taxon>
        <taxon>Flavobacteriales</taxon>
        <taxon>Flavobacteriaceae</taxon>
        <taxon>Flavobacterium</taxon>
    </lineage>
</organism>
<evidence type="ECO:0000313" key="3">
    <source>
        <dbReference type="EMBL" id="XDV01005.1"/>
    </source>
</evidence>
<sequence>MTEFYAVIKDEQYKVLVALGATIRRIREETTDFSQSKLAIEIGLSENQVGRIERGESNPTVKTLMKIATALKVDIRMLFE</sequence>
<dbReference type="PANTHER" id="PTHR46797:SF1">
    <property type="entry name" value="METHYLPHOSPHONATE SYNTHASE"/>
    <property type="match status" value="1"/>
</dbReference>
<evidence type="ECO:0000259" key="2">
    <source>
        <dbReference type="PROSITE" id="PS50943"/>
    </source>
</evidence>
<dbReference type="RefSeq" id="WP_369764937.1">
    <property type="nucleotide sequence ID" value="NZ_CP165627.1"/>
</dbReference>
<dbReference type="GO" id="GO:0005829">
    <property type="term" value="C:cytosol"/>
    <property type="evidence" value="ECO:0007669"/>
    <property type="project" value="TreeGrafter"/>
</dbReference>
<dbReference type="AlphaFoldDB" id="A0AB39WHB7"/>
<evidence type="ECO:0000256" key="1">
    <source>
        <dbReference type="ARBA" id="ARBA00023125"/>
    </source>
</evidence>
<dbReference type="Pfam" id="PF01381">
    <property type="entry name" value="HTH_3"/>
    <property type="match status" value="1"/>
</dbReference>
<keyword evidence="1" id="KW-0238">DNA-binding</keyword>
<dbReference type="InterPro" id="IPR001387">
    <property type="entry name" value="Cro/C1-type_HTH"/>
</dbReference>
<dbReference type="Gene3D" id="1.10.260.40">
    <property type="entry name" value="lambda repressor-like DNA-binding domains"/>
    <property type="match status" value="1"/>
</dbReference>
<dbReference type="PROSITE" id="PS50943">
    <property type="entry name" value="HTH_CROC1"/>
    <property type="match status" value="1"/>
</dbReference>
<dbReference type="SUPFAM" id="SSF47413">
    <property type="entry name" value="lambda repressor-like DNA-binding domains"/>
    <property type="match status" value="1"/>
</dbReference>
<dbReference type="InterPro" id="IPR050807">
    <property type="entry name" value="TransReg_Diox_bact_type"/>
</dbReference>
<reference evidence="3" key="1">
    <citation type="submission" date="2024-07" db="EMBL/GenBank/DDBJ databases">
        <authorList>
            <person name="Biller S.J."/>
        </authorList>
    </citation>
    <scope>NUCLEOTIDE SEQUENCE</scope>
    <source>
        <strain evidence="3">WC2429</strain>
    </source>
</reference>